<name>A0AAV7SDG3_PLEWA</name>
<keyword evidence="3" id="KW-1185">Reference proteome</keyword>
<protein>
    <submittedName>
        <fullName evidence="2">Uncharacterized protein</fullName>
    </submittedName>
</protein>
<organism evidence="2 3">
    <name type="scientific">Pleurodeles waltl</name>
    <name type="common">Iberian ribbed newt</name>
    <dbReference type="NCBI Taxonomy" id="8319"/>
    <lineage>
        <taxon>Eukaryota</taxon>
        <taxon>Metazoa</taxon>
        <taxon>Chordata</taxon>
        <taxon>Craniata</taxon>
        <taxon>Vertebrata</taxon>
        <taxon>Euteleostomi</taxon>
        <taxon>Amphibia</taxon>
        <taxon>Batrachia</taxon>
        <taxon>Caudata</taxon>
        <taxon>Salamandroidea</taxon>
        <taxon>Salamandridae</taxon>
        <taxon>Pleurodelinae</taxon>
        <taxon>Pleurodeles</taxon>
    </lineage>
</organism>
<evidence type="ECO:0000313" key="2">
    <source>
        <dbReference type="EMBL" id="KAJ1162037.1"/>
    </source>
</evidence>
<comment type="caution">
    <text evidence="2">The sequence shown here is derived from an EMBL/GenBank/DDBJ whole genome shotgun (WGS) entry which is preliminary data.</text>
</comment>
<evidence type="ECO:0000256" key="1">
    <source>
        <dbReference type="SAM" id="MobiDB-lite"/>
    </source>
</evidence>
<feature type="compositionally biased region" description="Basic and acidic residues" evidence="1">
    <location>
        <begin position="11"/>
        <end position="34"/>
    </location>
</feature>
<feature type="compositionally biased region" description="Basic and acidic residues" evidence="1">
    <location>
        <begin position="41"/>
        <end position="53"/>
    </location>
</feature>
<evidence type="ECO:0000313" key="3">
    <source>
        <dbReference type="Proteomes" id="UP001066276"/>
    </source>
</evidence>
<dbReference type="EMBL" id="JANPWB010000008">
    <property type="protein sequence ID" value="KAJ1162037.1"/>
    <property type="molecule type" value="Genomic_DNA"/>
</dbReference>
<dbReference type="Proteomes" id="UP001066276">
    <property type="component" value="Chromosome 4_2"/>
</dbReference>
<feature type="region of interest" description="Disordered" evidence="1">
    <location>
        <begin position="1"/>
        <end position="67"/>
    </location>
</feature>
<proteinExistence type="predicted"/>
<reference evidence="2" key="1">
    <citation type="journal article" date="2022" name="bioRxiv">
        <title>Sequencing and chromosome-scale assembly of the giantPleurodeles waltlgenome.</title>
        <authorList>
            <person name="Brown T."/>
            <person name="Elewa A."/>
            <person name="Iarovenko S."/>
            <person name="Subramanian E."/>
            <person name="Araus A.J."/>
            <person name="Petzold A."/>
            <person name="Susuki M."/>
            <person name="Suzuki K.-i.T."/>
            <person name="Hayashi T."/>
            <person name="Toyoda A."/>
            <person name="Oliveira C."/>
            <person name="Osipova E."/>
            <person name="Leigh N.D."/>
            <person name="Simon A."/>
            <person name="Yun M.H."/>
        </authorList>
    </citation>
    <scope>NUCLEOTIDE SEQUENCE</scope>
    <source>
        <strain evidence="2">20211129_DDA</strain>
        <tissue evidence="2">Liver</tissue>
    </source>
</reference>
<accession>A0AAV7SDG3</accession>
<dbReference type="AlphaFoldDB" id="A0AAV7SDG3"/>
<gene>
    <name evidence="2" type="ORF">NDU88_002516</name>
</gene>
<sequence length="137" mass="15534">MTTETQSTDRGGVHPKDAEGSRCRGEENHGHSSLREGSAVRQEHRVEGIRNHQDVTANPDEPPETWFEEWWTPPEEAFCRCGSAGEWLGKGNVRHSGGLVTRSNVRRKENEPSKRKLLHNMKLEFVFISGFVLAQEL</sequence>